<evidence type="ECO:0000313" key="4">
    <source>
        <dbReference type="Proteomes" id="UP001519305"/>
    </source>
</evidence>
<dbReference type="Gene3D" id="1.10.30.50">
    <property type="match status" value="1"/>
</dbReference>
<evidence type="ECO:0000256" key="1">
    <source>
        <dbReference type="SAM" id="MobiDB-lite"/>
    </source>
</evidence>
<dbReference type="Pfam" id="PF14279">
    <property type="entry name" value="HNH_5"/>
    <property type="match status" value="1"/>
</dbReference>
<evidence type="ECO:0000313" key="3">
    <source>
        <dbReference type="EMBL" id="MBP2333303.1"/>
    </source>
</evidence>
<dbReference type="CDD" id="cd00085">
    <property type="entry name" value="HNHc"/>
    <property type="match status" value="1"/>
</dbReference>
<reference evidence="3 4" key="1">
    <citation type="submission" date="2021-03" db="EMBL/GenBank/DDBJ databases">
        <title>Sequencing the genomes of 1000 actinobacteria strains.</title>
        <authorList>
            <person name="Klenk H.-P."/>
        </authorList>
    </citation>
    <scope>NUCLEOTIDE SEQUENCE [LARGE SCALE GENOMIC DNA]</scope>
    <source>
        <strain evidence="3 4">DSM 44506</strain>
    </source>
</reference>
<keyword evidence="4" id="KW-1185">Reference proteome</keyword>
<feature type="domain" description="HNH nuclease" evidence="2">
    <location>
        <begin position="18"/>
        <end position="70"/>
    </location>
</feature>
<gene>
    <name evidence="3" type="ORF">JOF33_002002</name>
</gene>
<dbReference type="EMBL" id="JAGINY010000001">
    <property type="protein sequence ID" value="MBP2333303.1"/>
    <property type="molecule type" value="Genomic_DNA"/>
</dbReference>
<dbReference type="InterPro" id="IPR029471">
    <property type="entry name" value="HNH_5"/>
</dbReference>
<feature type="compositionally biased region" description="Basic and acidic residues" evidence="1">
    <location>
        <begin position="68"/>
        <end position="79"/>
    </location>
</feature>
<dbReference type="GO" id="GO:0016787">
    <property type="term" value="F:hydrolase activity"/>
    <property type="evidence" value="ECO:0007669"/>
    <property type="project" value="UniProtKB-KW"/>
</dbReference>
<dbReference type="RefSeq" id="WP_198028636.1">
    <property type="nucleotide sequence ID" value="NZ_CP047357.1"/>
</dbReference>
<comment type="caution">
    <text evidence="3">The sequence shown here is derived from an EMBL/GenBank/DDBJ whole genome shotgun (WGS) entry which is preliminary data.</text>
</comment>
<protein>
    <submittedName>
        <fullName evidence="3">5-methylcytosine-specific restriction protein A</fullName>
        <ecNumber evidence="3">3.1.21.-</ecNumber>
    </submittedName>
</protein>
<evidence type="ECO:0000259" key="2">
    <source>
        <dbReference type="SMART" id="SM00507"/>
    </source>
</evidence>
<name>A0ABS4U9V7_9CORY</name>
<keyword evidence="3" id="KW-0378">Hydrolase</keyword>
<dbReference type="Proteomes" id="UP001519305">
    <property type="component" value="Unassembled WGS sequence"/>
</dbReference>
<proteinExistence type="predicted"/>
<dbReference type="SMART" id="SM00507">
    <property type="entry name" value="HNHc"/>
    <property type="match status" value="1"/>
</dbReference>
<organism evidence="3 4">
    <name type="scientific">Corynebacterium freneyi</name>
    <dbReference type="NCBI Taxonomy" id="134034"/>
    <lineage>
        <taxon>Bacteria</taxon>
        <taxon>Bacillati</taxon>
        <taxon>Actinomycetota</taxon>
        <taxon>Actinomycetes</taxon>
        <taxon>Mycobacteriales</taxon>
        <taxon>Corynebacteriaceae</taxon>
        <taxon>Corynebacterium</taxon>
    </lineage>
</organism>
<feature type="region of interest" description="Disordered" evidence="1">
    <location>
        <begin position="68"/>
        <end position="103"/>
    </location>
</feature>
<accession>A0ABS4U9V7</accession>
<dbReference type="InterPro" id="IPR003615">
    <property type="entry name" value="HNH_nuc"/>
</dbReference>
<dbReference type="EC" id="3.1.21.-" evidence="3"/>
<sequence>MAWANGSGRTSTREWRELKRIAKRKLPYECAQCGISGTDAPLELDHIIPDAEGGATALSNVQWMCQPHHDQKMQREATRGKRRRAAMGRHPVEEHPALARLRR</sequence>